<proteinExistence type="predicted"/>
<organism evidence="1 2">
    <name type="scientific">Paenibacillus jilunlii</name>
    <dbReference type="NCBI Taxonomy" id="682956"/>
    <lineage>
        <taxon>Bacteria</taxon>
        <taxon>Bacillati</taxon>
        <taxon>Bacillota</taxon>
        <taxon>Bacilli</taxon>
        <taxon>Bacillales</taxon>
        <taxon>Paenibacillaceae</taxon>
        <taxon>Paenibacillus</taxon>
    </lineage>
</organism>
<accession>A0A1G9W6F3</accession>
<reference evidence="1 2" key="1">
    <citation type="submission" date="2016-10" db="EMBL/GenBank/DDBJ databases">
        <authorList>
            <person name="de Groot N.N."/>
        </authorList>
    </citation>
    <scope>NUCLEOTIDE SEQUENCE [LARGE SCALE GENOMIC DNA]</scope>
    <source>
        <strain evidence="1 2">CGMCC 1.10239</strain>
    </source>
</reference>
<dbReference type="EMBL" id="FNGM01000018">
    <property type="protein sequence ID" value="SDM79817.1"/>
    <property type="molecule type" value="Genomic_DNA"/>
</dbReference>
<dbReference type="Proteomes" id="UP000182783">
    <property type="component" value="Unassembled WGS sequence"/>
</dbReference>
<gene>
    <name evidence="1" type="ORF">SAMN05216191_118115</name>
</gene>
<evidence type="ECO:0000313" key="2">
    <source>
        <dbReference type="Proteomes" id="UP000182783"/>
    </source>
</evidence>
<evidence type="ECO:0000313" key="1">
    <source>
        <dbReference type="EMBL" id="SDM79817.1"/>
    </source>
</evidence>
<sequence>MLQGFSHVERRMTDFCGESFFWHLPHYKADITPAEGDIRF</sequence>
<dbReference type="AlphaFoldDB" id="A0A1G9W6F3"/>
<name>A0A1G9W6F3_9BACL</name>
<protein>
    <submittedName>
        <fullName evidence="1">Uncharacterized protein</fullName>
    </submittedName>
</protein>